<dbReference type="OrthoDB" id="269227at2759"/>
<dbReference type="PANTHER" id="PTHR11552:SF218">
    <property type="entry name" value="GLUCOSE-METHANOL-CHOLINE OXIDOREDUCTASE N-TERMINAL DOMAIN-CONTAINING PROTEIN"/>
    <property type="match status" value="1"/>
</dbReference>
<dbReference type="Pfam" id="PF05199">
    <property type="entry name" value="GMC_oxred_C"/>
    <property type="match status" value="1"/>
</dbReference>
<name>A8PUR1_MALGO</name>
<keyword evidence="3 8" id="KW-0285">Flavoprotein</keyword>
<organism evidence="12 13">
    <name type="scientific">Malassezia globosa (strain ATCC MYA-4612 / CBS 7966)</name>
    <name type="common">Dandruff-associated fungus</name>
    <dbReference type="NCBI Taxonomy" id="425265"/>
    <lineage>
        <taxon>Eukaryota</taxon>
        <taxon>Fungi</taxon>
        <taxon>Dikarya</taxon>
        <taxon>Basidiomycota</taxon>
        <taxon>Ustilaginomycotina</taxon>
        <taxon>Malasseziomycetes</taxon>
        <taxon>Malasseziales</taxon>
        <taxon>Malasseziaceae</taxon>
        <taxon>Malassezia</taxon>
    </lineage>
</organism>
<feature type="binding site" evidence="7">
    <location>
        <position position="284"/>
    </location>
    <ligand>
        <name>FAD</name>
        <dbReference type="ChEBI" id="CHEBI:57692"/>
    </ligand>
</feature>
<dbReference type="InterPro" id="IPR007867">
    <property type="entry name" value="GMC_OxRtase_C"/>
</dbReference>
<dbReference type="Pfam" id="PF00732">
    <property type="entry name" value="GMC_oxred_N"/>
    <property type="match status" value="1"/>
</dbReference>
<keyword evidence="13" id="KW-1185">Reference proteome</keyword>
<evidence type="ECO:0000256" key="2">
    <source>
        <dbReference type="ARBA" id="ARBA00010790"/>
    </source>
</evidence>
<dbReference type="Gene3D" id="3.50.50.60">
    <property type="entry name" value="FAD/NAD(P)-binding domain"/>
    <property type="match status" value="1"/>
</dbReference>
<reference evidence="12 13" key="1">
    <citation type="journal article" date="2007" name="Proc. Natl. Acad. Sci. U.S.A.">
        <title>Dandruff-associated Malassezia genomes reveal convergent and divergent virulence traits shared with plant and human fungal pathogens.</title>
        <authorList>
            <person name="Xu J."/>
            <person name="Saunders C.W."/>
            <person name="Hu P."/>
            <person name="Grant R.A."/>
            <person name="Boekhout T."/>
            <person name="Kuramae E.E."/>
            <person name="Kronstad J.W."/>
            <person name="Deangelis Y.M."/>
            <person name="Reeder N.L."/>
            <person name="Johnstone K.R."/>
            <person name="Leland M."/>
            <person name="Fieno A.M."/>
            <person name="Begley W.M."/>
            <person name="Sun Y."/>
            <person name="Lacey M.P."/>
            <person name="Chaudhary T."/>
            <person name="Keough T."/>
            <person name="Chu L."/>
            <person name="Sears R."/>
            <person name="Yuan B."/>
            <person name="Dawson T.L.Jr."/>
        </authorList>
    </citation>
    <scope>NUCLEOTIDE SEQUENCE [LARGE SCALE GENOMIC DNA]</scope>
    <source>
        <strain evidence="13">ATCC MYA-4612 / CBS 7966</strain>
    </source>
</reference>
<feature type="active site" description="Proton donor" evidence="6">
    <location>
        <position position="562"/>
    </location>
</feature>
<evidence type="ECO:0000256" key="4">
    <source>
        <dbReference type="ARBA" id="ARBA00022827"/>
    </source>
</evidence>
<keyword evidence="9" id="KW-0732">Signal</keyword>
<dbReference type="InterPro" id="IPR012132">
    <property type="entry name" value="GMC_OxRdtase"/>
</dbReference>
<evidence type="ECO:0000259" key="11">
    <source>
        <dbReference type="PROSITE" id="PS00624"/>
    </source>
</evidence>
<proteinExistence type="inferred from homology"/>
<dbReference type="GO" id="GO:0050660">
    <property type="term" value="F:flavin adenine dinucleotide binding"/>
    <property type="evidence" value="ECO:0007669"/>
    <property type="project" value="InterPro"/>
</dbReference>
<feature type="domain" description="Glucose-methanol-choline oxidoreductase N-terminal" evidence="10">
    <location>
        <begin position="129"/>
        <end position="152"/>
    </location>
</feature>
<protein>
    <recommendedName>
        <fullName evidence="10 11">Glucose-methanol-choline oxidoreductase N-terminal domain-containing protein</fullName>
    </recommendedName>
</protein>
<dbReference type="PROSITE" id="PS00624">
    <property type="entry name" value="GMC_OXRED_2"/>
    <property type="match status" value="1"/>
</dbReference>
<dbReference type="PIRSF" id="PIRSF000137">
    <property type="entry name" value="Alcohol_oxidase"/>
    <property type="match status" value="1"/>
</dbReference>
<dbReference type="PANTHER" id="PTHR11552">
    <property type="entry name" value="GLUCOSE-METHANOL-CHOLINE GMC OXIDOREDUCTASE"/>
    <property type="match status" value="1"/>
</dbReference>
<dbReference type="OMA" id="QWDANAY"/>
<evidence type="ECO:0000259" key="10">
    <source>
        <dbReference type="PROSITE" id="PS00623"/>
    </source>
</evidence>
<dbReference type="Gene3D" id="3.30.560.10">
    <property type="entry name" value="Glucose Oxidase, domain 3"/>
    <property type="match status" value="1"/>
</dbReference>
<dbReference type="InterPro" id="IPR036188">
    <property type="entry name" value="FAD/NAD-bd_sf"/>
</dbReference>
<evidence type="ECO:0000256" key="3">
    <source>
        <dbReference type="ARBA" id="ARBA00022630"/>
    </source>
</evidence>
<dbReference type="EMBL" id="AAYY01000002">
    <property type="protein sequence ID" value="EDP44943.1"/>
    <property type="molecule type" value="Genomic_DNA"/>
</dbReference>
<dbReference type="SUPFAM" id="SSF54373">
    <property type="entry name" value="FAD-linked reductases, C-terminal domain"/>
    <property type="match status" value="1"/>
</dbReference>
<evidence type="ECO:0000256" key="9">
    <source>
        <dbReference type="SAM" id="SignalP"/>
    </source>
</evidence>
<feature type="binding site" evidence="7">
    <location>
        <position position="131"/>
    </location>
    <ligand>
        <name>FAD</name>
        <dbReference type="ChEBI" id="CHEBI:57692"/>
    </ligand>
</feature>
<evidence type="ECO:0000313" key="12">
    <source>
        <dbReference type="EMBL" id="EDP44943.1"/>
    </source>
</evidence>
<dbReference type="Gene3D" id="4.10.450.10">
    <property type="entry name" value="Glucose Oxidase, domain 2"/>
    <property type="match status" value="1"/>
</dbReference>
<dbReference type="InParanoid" id="A8PUR1"/>
<dbReference type="STRING" id="425265.A8PUR1"/>
<feature type="domain" description="Glucose-methanol-choline oxidoreductase N-terminal" evidence="11">
    <location>
        <begin position="326"/>
        <end position="340"/>
    </location>
</feature>
<evidence type="ECO:0000256" key="5">
    <source>
        <dbReference type="ARBA" id="ARBA00023002"/>
    </source>
</evidence>
<keyword evidence="4 7" id="KW-0274">FAD</keyword>
<evidence type="ECO:0000313" key="13">
    <source>
        <dbReference type="Proteomes" id="UP000008837"/>
    </source>
</evidence>
<sequence length="624" mass="68774">MTRLFSWAAALSVVSVFSISQVSAYVGEVHNYTRRATTGNGWDIDGKSFDYVIVGGGTAGLVLANRLSADGSNSVAVIEAGPSGYEDNDKFIVPSAMLYDSAVNTQYDWQYKTTSQKHLNGKEKSWPRGKVLGGSSAINGLYYVRPSREEADAWAELAGKNGWNHWGWDNLLNGMKKSEKLQTPLKSVREQAHIEYDGRSHGRNGPIHTTWPAVTYGPVGAFIESASKVAVPRVKDAYDGENHGTYVALSSMNKRNWQRSFSRNEYLDPISDRNNLQVLTGHLVTQVIFDRSDKNHVQATGVHYKASVDEVEHTVHANKEVILCAGAINTPQILQLSGIGSSDLLNRHGIDVVVDLPGVGENLQDHISFGLSFRAKNDKDVAPQQITGNKKTDSYVNSAVSYVNFESLFKHPDHVRSKLQARARELAGEGKKNEAVRRGHEKTYESMAQHVFGEDVVSPVEILGNLIFGSINIQAALQHPLSRGYVRIKNKNPFEWPLMNPNYLKEDMDMTMLRQSLKLIRKISQESPLKDLIAHEDSPGSDVQSNEDLENWIRENAGTEYHPSSTCSMLPRSEGGVVAPNLKVHGTSNLRVADASIPPLSMSCHLESVVYGIAEIAADLILGN</sequence>
<dbReference type="GeneID" id="5856463"/>
<feature type="signal peptide" evidence="9">
    <location>
        <begin position="1"/>
        <end position="24"/>
    </location>
</feature>
<dbReference type="Proteomes" id="UP000008837">
    <property type="component" value="Unassembled WGS sequence"/>
</dbReference>
<keyword evidence="5" id="KW-0560">Oxidoreductase</keyword>
<evidence type="ECO:0000256" key="8">
    <source>
        <dbReference type="RuleBase" id="RU003968"/>
    </source>
</evidence>
<feature type="chain" id="PRO_5002727959" description="Glucose-methanol-choline oxidoreductase N-terminal domain-containing protein" evidence="9">
    <location>
        <begin position="25"/>
        <end position="624"/>
    </location>
</feature>
<dbReference type="InterPro" id="IPR027424">
    <property type="entry name" value="Glucose_Oxidase_domain_2"/>
</dbReference>
<comment type="similarity">
    <text evidence="2 8">Belongs to the GMC oxidoreductase family.</text>
</comment>
<dbReference type="GO" id="GO:0016614">
    <property type="term" value="F:oxidoreductase activity, acting on CH-OH group of donors"/>
    <property type="evidence" value="ECO:0007669"/>
    <property type="project" value="InterPro"/>
</dbReference>
<dbReference type="VEuPathDB" id="FungiDB:MGL_0750"/>
<evidence type="ECO:0000256" key="7">
    <source>
        <dbReference type="PIRSR" id="PIRSR000137-2"/>
    </source>
</evidence>
<dbReference type="InterPro" id="IPR000172">
    <property type="entry name" value="GMC_OxRdtase_N"/>
</dbReference>
<comment type="cofactor">
    <cofactor evidence="1 7">
        <name>FAD</name>
        <dbReference type="ChEBI" id="CHEBI:57692"/>
    </cofactor>
</comment>
<dbReference type="KEGG" id="mgl:MGL_0750"/>
<accession>A8PUR1</accession>
<evidence type="ECO:0000256" key="1">
    <source>
        <dbReference type="ARBA" id="ARBA00001974"/>
    </source>
</evidence>
<evidence type="ECO:0000256" key="6">
    <source>
        <dbReference type="PIRSR" id="PIRSR000137-1"/>
    </source>
</evidence>
<gene>
    <name evidence="12" type="ORF">MGL_0750</name>
</gene>
<dbReference type="RefSeq" id="XP_001732157.1">
    <property type="nucleotide sequence ID" value="XM_001732105.1"/>
</dbReference>
<dbReference type="SUPFAM" id="SSF51905">
    <property type="entry name" value="FAD/NAD(P)-binding domain"/>
    <property type="match status" value="1"/>
</dbReference>
<feature type="active site" description="Proton acceptor" evidence="6">
    <location>
        <position position="605"/>
    </location>
</feature>
<dbReference type="AlphaFoldDB" id="A8PUR1"/>
<comment type="caution">
    <text evidence="12">The sequence shown here is derived from an EMBL/GenBank/DDBJ whole genome shotgun (WGS) entry which is preliminary data.</text>
</comment>
<dbReference type="PROSITE" id="PS00623">
    <property type="entry name" value="GMC_OXRED_1"/>
    <property type="match status" value="1"/>
</dbReference>